<reference evidence="20" key="1">
    <citation type="submission" date="2015-07" db="EMBL/GenBank/DDBJ databases">
        <title>Near-Complete Genome Sequence of the Cellulolytic Bacterium Bacteroides (Pseudobacteroides) cellulosolvens ATCC 35603.</title>
        <authorList>
            <person name="Dassa B."/>
            <person name="Utturkar S.M."/>
            <person name="Klingeman D.M."/>
            <person name="Hurt R.A."/>
            <person name="Keller M."/>
            <person name="Xu J."/>
            <person name="Reddy Y.H.K."/>
            <person name="Borovok I."/>
            <person name="Grinberg I.R."/>
            <person name="Lamed R."/>
            <person name="Zhivin O."/>
            <person name="Bayer E.A."/>
            <person name="Brown S.D."/>
        </authorList>
    </citation>
    <scope>NUCLEOTIDE SEQUENCE [LARGE SCALE GENOMIC DNA]</scope>
    <source>
        <strain evidence="20">DSM 2933</strain>
    </source>
</reference>
<keyword evidence="5" id="KW-0963">Cytoplasm</keyword>
<evidence type="ECO:0000256" key="14">
    <source>
        <dbReference type="ARBA" id="ARBA00061574"/>
    </source>
</evidence>
<dbReference type="GO" id="GO:0035598">
    <property type="term" value="F:tRNA (N(6)-L-threonylcarbamoyladenosine(37)-C(2))-methylthiotransferase activity"/>
    <property type="evidence" value="ECO:0007669"/>
    <property type="project" value="UniProtKB-EC"/>
</dbReference>
<evidence type="ECO:0000256" key="10">
    <source>
        <dbReference type="ARBA" id="ARBA00023004"/>
    </source>
</evidence>
<proteinExistence type="inferred from homology"/>
<dbReference type="FunFam" id="3.80.30.20:FF:000001">
    <property type="entry name" value="tRNA-2-methylthio-N(6)-dimethylallyladenosine synthase 2"/>
    <property type="match status" value="1"/>
</dbReference>
<evidence type="ECO:0000313" key="20">
    <source>
        <dbReference type="Proteomes" id="UP000036923"/>
    </source>
</evidence>
<evidence type="ECO:0000256" key="13">
    <source>
        <dbReference type="ARBA" id="ARBA00051661"/>
    </source>
</evidence>
<organism evidence="19 20">
    <name type="scientific">Pseudobacteroides cellulosolvens ATCC 35603 = DSM 2933</name>
    <dbReference type="NCBI Taxonomy" id="398512"/>
    <lineage>
        <taxon>Bacteria</taxon>
        <taxon>Bacillati</taxon>
        <taxon>Bacillota</taxon>
        <taxon>Clostridia</taxon>
        <taxon>Eubacteriales</taxon>
        <taxon>Oscillospiraceae</taxon>
        <taxon>Pseudobacteroides</taxon>
    </lineage>
</organism>
<dbReference type="EMBL" id="LGTC01000001">
    <property type="protein sequence ID" value="KNY28470.1"/>
    <property type="molecule type" value="Genomic_DNA"/>
</dbReference>
<dbReference type="SFLD" id="SFLDF00295">
    <property type="entry name" value="threonylcarbamoyladenosine_tRN"/>
    <property type="match status" value="1"/>
</dbReference>
<dbReference type="InterPro" id="IPR013848">
    <property type="entry name" value="Methylthiotransferase_N"/>
</dbReference>
<evidence type="ECO:0000256" key="15">
    <source>
        <dbReference type="ARBA" id="ARBA00069898"/>
    </source>
</evidence>
<dbReference type="NCBIfam" id="TIGR00089">
    <property type="entry name" value="MiaB/RimO family radical SAM methylthiotransferase"/>
    <property type="match status" value="1"/>
</dbReference>
<dbReference type="InterPro" id="IPR006638">
    <property type="entry name" value="Elp3/MiaA/NifB-like_rSAM"/>
</dbReference>
<dbReference type="NCBIfam" id="TIGR01579">
    <property type="entry name" value="MiaB-like-C"/>
    <property type="match status" value="1"/>
</dbReference>
<comment type="similarity">
    <text evidence="14">Belongs to the methylthiotransferase family. MtaB subfamily.</text>
</comment>
<protein>
    <recommendedName>
        <fullName evidence="15">Threonylcarbamoyladenosine tRNA methylthiotransferase MtaB</fullName>
        <ecNumber evidence="3">2.8.4.5</ecNumber>
    </recommendedName>
    <alternativeName>
        <fullName evidence="12">tRNA-t(6)A37 methylthiotransferase</fullName>
    </alternativeName>
</protein>
<evidence type="ECO:0000259" key="17">
    <source>
        <dbReference type="PROSITE" id="PS51449"/>
    </source>
</evidence>
<dbReference type="OrthoDB" id="9805215at2"/>
<keyword evidence="11" id="KW-0411">Iron-sulfur</keyword>
<dbReference type="SUPFAM" id="SSF102114">
    <property type="entry name" value="Radical SAM enzymes"/>
    <property type="match status" value="1"/>
</dbReference>
<dbReference type="Gene3D" id="3.40.50.12160">
    <property type="entry name" value="Methylthiotransferase, N-terminal domain"/>
    <property type="match status" value="1"/>
</dbReference>
<dbReference type="SFLD" id="SFLDG01061">
    <property type="entry name" value="methylthiotransferase"/>
    <property type="match status" value="1"/>
</dbReference>
<keyword evidence="8" id="KW-0819">tRNA processing</keyword>
<dbReference type="PANTHER" id="PTHR11918:SF45">
    <property type="entry name" value="THREONYLCARBAMOYLADENOSINE TRNA METHYLTHIOTRANSFERASE"/>
    <property type="match status" value="1"/>
</dbReference>
<evidence type="ECO:0000259" key="16">
    <source>
        <dbReference type="PROSITE" id="PS50926"/>
    </source>
</evidence>
<evidence type="ECO:0000256" key="9">
    <source>
        <dbReference type="ARBA" id="ARBA00022723"/>
    </source>
</evidence>
<gene>
    <name evidence="19" type="ORF">Bccel_3744</name>
</gene>
<dbReference type="Gene3D" id="3.80.30.20">
    <property type="entry name" value="tm_1862 like domain"/>
    <property type="match status" value="1"/>
</dbReference>
<evidence type="ECO:0000256" key="1">
    <source>
        <dbReference type="ARBA" id="ARBA00001966"/>
    </source>
</evidence>
<dbReference type="Pfam" id="PF00919">
    <property type="entry name" value="UPF0004"/>
    <property type="match status" value="1"/>
</dbReference>
<evidence type="ECO:0000259" key="18">
    <source>
        <dbReference type="PROSITE" id="PS51918"/>
    </source>
</evidence>
<evidence type="ECO:0000256" key="7">
    <source>
        <dbReference type="ARBA" id="ARBA00022691"/>
    </source>
</evidence>
<evidence type="ECO:0000256" key="6">
    <source>
        <dbReference type="ARBA" id="ARBA00022679"/>
    </source>
</evidence>
<dbReference type="CDD" id="cd01335">
    <property type="entry name" value="Radical_SAM"/>
    <property type="match status" value="1"/>
</dbReference>
<dbReference type="SFLD" id="SFLDG01082">
    <property type="entry name" value="B12-binding_domain_containing"/>
    <property type="match status" value="1"/>
</dbReference>
<keyword evidence="20" id="KW-1185">Reference proteome</keyword>
<dbReference type="InterPro" id="IPR007197">
    <property type="entry name" value="rSAM"/>
</dbReference>
<feature type="domain" description="Radical SAM core" evidence="18">
    <location>
        <begin position="139"/>
        <end position="367"/>
    </location>
</feature>
<evidence type="ECO:0000256" key="2">
    <source>
        <dbReference type="ARBA" id="ARBA00002399"/>
    </source>
</evidence>
<dbReference type="InterPro" id="IPR020612">
    <property type="entry name" value="Methylthiotransferase_CS"/>
</dbReference>
<feature type="domain" description="TRAM" evidence="16">
    <location>
        <begin position="370"/>
        <end position="433"/>
    </location>
</feature>
<keyword evidence="10" id="KW-0408">Iron</keyword>
<keyword evidence="9" id="KW-0479">Metal-binding</keyword>
<dbReference type="GO" id="GO:0046872">
    <property type="term" value="F:metal ion binding"/>
    <property type="evidence" value="ECO:0007669"/>
    <property type="project" value="UniProtKB-KW"/>
</dbReference>
<dbReference type="STRING" id="398512.Bccel_3744"/>
<evidence type="ECO:0000256" key="4">
    <source>
        <dbReference type="ARBA" id="ARBA00022485"/>
    </source>
</evidence>
<dbReference type="InterPro" id="IPR002792">
    <property type="entry name" value="TRAM_dom"/>
</dbReference>
<accession>A0A0L6JRZ2</accession>
<dbReference type="InterPro" id="IPR038135">
    <property type="entry name" value="Methylthiotransferase_N_sf"/>
</dbReference>
<dbReference type="InterPro" id="IPR005839">
    <property type="entry name" value="Methylthiotransferase"/>
</dbReference>
<dbReference type="FunFam" id="3.40.50.12160:FF:000004">
    <property type="entry name" value="Threonylcarbamoyladenosine tRNA methylthiotransferase MtaB"/>
    <property type="match status" value="1"/>
</dbReference>
<keyword evidence="7" id="KW-0949">S-adenosyl-L-methionine</keyword>
<dbReference type="PROSITE" id="PS51918">
    <property type="entry name" value="RADICAL_SAM"/>
    <property type="match status" value="1"/>
</dbReference>
<dbReference type="GO" id="GO:0051539">
    <property type="term" value="F:4 iron, 4 sulfur cluster binding"/>
    <property type="evidence" value="ECO:0007669"/>
    <property type="project" value="UniProtKB-KW"/>
</dbReference>
<evidence type="ECO:0000256" key="3">
    <source>
        <dbReference type="ARBA" id="ARBA00013273"/>
    </source>
</evidence>
<dbReference type="InterPro" id="IPR058240">
    <property type="entry name" value="rSAM_sf"/>
</dbReference>
<evidence type="ECO:0000313" key="19">
    <source>
        <dbReference type="EMBL" id="KNY28470.1"/>
    </source>
</evidence>
<sequence>MKRVAFFTLGCKVNQYETGAMSEIFENEGYQVVDFDTMAEVYVINTCTVTGMSDRKSRNVIRKAKKNNPQSFVIVVGCYAQTSPEEVERIPGVNMVVGTKDKGKIIEFLEEIKSGSSKINYVDDIKCFSKFEKLDVTSYKERTRAILKIQDGCNNYCSYCIIPYARGPIRSRNREDVINEVKGLAQNGFKEIVLTGIHLASYGRDIGYSLLEIIKDIHDFDGIERIRLGSIEPNIVSLEFVEEVKNLRKLCPHFHISLQSGCDETLKRMNRKYTTVDYANVVKLLRDNIPDVSITTDIMVGFPGETDIEFNQTLGFLEEIALTKMHVFKYSPRKGTVAATFKDQVTPDKKEERSSILLKLSDRNLHKFNMRMVGRTVQVLFEQEFDLLSGYVEGLTMNFSRVVSRGGSNTKGKILDVKLVEAKEDYILGNILNA</sequence>
<dbReference type="PANTHER" id="PTHR11918">
    <property type="entry name" value="RADICAL SAM PROTEINS"/>
    <property type="match status" value="1"/>
</dbReference>
<comment type="cofactor">
    <cofactor evidence="1">
        <name>[4Fe-4S] cluster</name>
        <dbReference type="ChEBI" id="CHEBI:49883"/>
    </cofactor>
</comment>
<keyword evidence="4" id="KW-0004">4Fe-4S</keyword>
<evidence type="ECO:0000256" key="5">
    <source>
        <dbReference type="ARBA" id="ARBA00022490"/>
    </source>
</evidence>
<dbReference type="PROSITE" id="PS01278">
    <property type="entry name" value="MTTASE_RADICAL"/>
    <property type="match status" value="1"/>
</dbReference>
<dbReference type="PROSITE" id="PS50926">
    <property type="entry name" value="TRAM"/>
    <property type="match status" value="1"/>
</dbReference>
<evidence type="ECO:0000256" key="8">
    <source>
        <dbReference type="ARBA" id="ARBA00022694"/>
    </source>
</evidence>
<dbReference type="Proteomes" id="UP000036923">
    <property type="component" value="Unassembled WGS sequence"/>
</dbReference>
<dbReference type="InterPro" id="IPR023404">
    <property type="entry name" value="rSAM_horseshoe"/>
</dbReference>
<evidence type="ECO:0000256" key="12">
    <source>
        <dbReference type="ARBA" id="ARBA00031213"/>
    </source>
</evidence>
<dbReference type="eggNOG" id="COG0621">
    <property type="taxonomic scope" value="Bacteria"/>
</dbReference>
<dbReference type="Pfam" id="PF04055">
    <property type="entry name" value="Radical_SAM"/>
    <property type="match status" value="1"/>
</dbReference>
<dbReference type="AlphaFoldDB" id="A0A0L6JRZ2"/>
<comment type="function">
    <text evidence="2">Catalyzes the methylthiolation of N6-threonylcarbamoyladenosine (t(6)A), leading to the formation of 2-methylthio-N6-threonylcarbamoyladenosine (ms(2)t(6)A) at position 37 in tRNAs that read codons beginning with adenine.</text>
</comment>
<keyword evidence="6" id="KW-0808">Transferase</keyword>
<name>A0A0L6JRZ2_9FIRM</name>
<dbReference type="SMART" id="SM00729">
    <property type="entry name" value="Elp3"/>
    <property type="match status" value="1"/>
</dbReference>
<comment type="catalytic activity">
    <reaction evidence="13">
        <text>N(6)-L-threonylcarbamoyladenosine(37) in tRNA + (sulfur carrier)-SH + AH2 + 2 S-adenosyl-L-methionine = 2-methylsulfanyl-N(6)-L-threonylcarbamoyladenosine(37) in tRNA + (sulfur carrier)-H + 5'-deoxyadenosine + L-methionine + A + S-adenosyl-L-homocysteine + 2 H(+)</text>
        <dbReference type="Rhea" id="RHEA:37075"/>
        <dbReference type="Rhea" id="RHEA-COMP:10163"/>
        <dbReference type="Rhea" id="RHEA-COMP:11092"/>
        <dbReference type="Rhea" id="RHEA-COMP:14737"/>
        <dbReference type="Rhea" id="RHEA-COMP:14739"/>
        <dbReference type="ChEBI" id="CHEBI:13193"/>
        <dbReference type="ChEBI" id="CHEBI:15378"/>
        <dbReference type="ChEBI" id="CHEBI:17319"/>
        <dbReference type="ChEBI" id="CHEBI:17499"/>
        <dbReference type="ChEBI" id="CHEBI:29917"/>
        <dbReference type="ChEBI" id="CHEBI:57844"/>
        <dbReference type="ChEBI" id="CHEBI:57856"/>
        <dbReference type="ChEBI" id="CHEBI:59789"/>
        <dbReference type="ChEBI" id="CHEBI:64428"/>
        <dbReference type="ChEBI" id="CHEBI:74418"/>
        <dbReference type="ChEBI" id="CHEBI:74420"/>
        <dbReference type="EC" id="2.8.4.5"/>
    </reaction>
</comment>
<dbReference type="InterPro" id="IPR006467">
    <property type="entry name" value="MiaB-like_bact"/>
</dbReference>
<dbReference type="SFLD" id="SFLDS00029">
    <property type="entry name" value="Radical_SAM"/>
    <property type="match status" value="1"/>
</dbReference>
<dbReference type="PATRIC" id="fig|398512.5.peg.3920"/>
<dbReference type="InterPro" id="IPR034557">
    <property type="entry name" value="ThrcA_tRNA_MEthiotransferase"/>
</dbReference>
<dbReference type="PROSITE" id="PS51449">
    <property type="entry name" value="MTTASE_N"/>
    <property type="match status" value="1"/>
</dbReference>
<comment type="caution">
    <text evidence="19">The sequence shown here is derived from an EMBL/GenBank/DDBJ whole genome shotgun (WGS) entry which is preliminary data.</text>
</comment>
<dbReference type="EC" id="2.8.4.5" evidence="3"/>
<dbReference type="RefSeq" id="WP_036938879.1">
    <property type="nucleotide sequence ID" value="NZ_JQKC01000007.1"/>
</dbReference>
<feature type="domain" description="MTTase N-terminal" evidence="17">
    <location>
        <begin position="2"/>
        <end position="114"/>
    </location>
</feature>
<evidence type="ECO:0000256" key="11">
    <source>
        <dbReference type="ARBA" id="ARBA00023014"/>
    </source>
</evidence>